<name>A0A0K2UW58_LEPSM</name>
<dbReference type="EMBL" id="HACA01024555">
    <property type="protein sequence ID" value="CDW41916.1"/>
    <property type="molecule type" value="Transcribed_RNA"/>
</dbReference>
<dbReference type="AlphaFoldDB" id="A0A0K2UW58"/>
<reference evidence="1" key="1">
    <citation type="submission" date="2014-05" db="EMBL/GenBank/DDBJ databases">
        <authorList>
            <person name="Chronopoulou M."/>
        </authorList>
    </citation>
    <scope>NUCLEOTIDE SEQUENCE</scope>
    <source>
        <tissue evidence="1">Whole organism</tissue>
    </source>
</reference>
<protein>
    <submittedName>
        <fullName evidence="1">Uncharacterized protein</fullName>
    </submittedName>
</protein>
<organism evidence="1">
    <name type="scientific">Lepeophtheirus salmonis</name>
    <name type="common">Salmon louse</name>
    <name type="synonym">Caligus salmonis</name>
    <dbReference type="NCBI Taxonomy" id="72036"/>
    <lineage>
        <taxon>Eukaryota</taxon>
        <taxon>Metazoa</taxon>
        <taxon>Ecdysozoa</taxon>
        <taxon>Arthropoda</taxon>
        <taxon>Crustacea</taxon>
        <taxon>Multicrustacea</taxon>
        <taxon>Hexanauplia</taxon>
        <taxon>Copepoda</taxon>
        <taxon>Siphonostomatoida</taxon>
        <taxon>Caligidae</taxon>
        <taxon>Lepeophtheirus</taxon>
    </lineage>
</organism>
<sequence length="29" mass="3613">MRNKCTDWILIRCTIYNQKMKCRIFSTFV</sequence>
<proteinExistence type="predicted"/>
<evidence type="ECO:0000313" key="1">
    <source>
        <dbReference type="EMBL" id="CDW41916.1"/>
    </source>
</evidence>
<accession>A0A0K2UW58</accession>